<dbReference type="eggNOG" id="ENOG502QV3R">
    <property type="taxonomic scope" value="Eukaryota"/>
</dbReference>
<protein>
    <recommendedName>
        <fullName evidence="4">Restriction of telomere capping protein 5</fullName>
    </recommendedName>
</protein>
<dbReference type="InterPro" id="IPR006571">
    <property type="entry name" value="TLDc_dom"/>
</dbReference>
<organism evidence="8">
    <name type="scientific">Pseudogymnoascus destructans</name>
    <dbReference type="NCBI Taxonomy" id="655981"/>
    <lineage>
        <taxon>Eukaryota</taxon>
        <taxon>Fungi</taxon>
        <taxon>Dikarya</taxon>
        <taxon>Ascomycota</taxon>
        <taxon>Pezizomycotina</taxon>
        <taxon>Leotiomycetes</taxon>
        <taxon>Thelebolales</taxon>
        <taxon>Thelebolaceae</taxon>
        <taxon>Pseudogymnoascus</taxon>
    </lineage>
</organism>
<name>A0A177AEF5_9PEZI</name>
<dbReference type="VEuPathDB" id="FungiDB:GMDG_07522"/>
<evidence type="ECO:0000259" key="7">
    <source>
        <dbReference type="PROSITE" id="PS51886"/>
    </source>
</evidence>
<dbReference type="PANTHER" id="PTHR23354:SF130">
    <property type="entry name" value="RESTRICTION OF TELOMERE CAPPING PROTEIN 5"/>
    <property type="match status" value="1"/>
</dbReference>
<evidence type="ECO:0000256" key="1">
    <source>
        <dbReference type="ARBA" id="ARBA00002738"/>
    </source>
</evidence>
<feature type="compositionally biased region" description="Pro residues" evidence="6">
    <location>
        <begin position="321"/>
        <end position="331"/>
    </location>
</feature>
<evidence type="ECO:0000256" key="3">
    <source>
        <dbReference type="ARBA" id="ARBA00006731"/>
    </source>
</evidence>
<evidence type="ECO:0000256" key="4">
    <source>
        <dbReference type="ARBA" id="ARBA00015163"/>
    </source>
</evidence>
<dbReference type="PANTHER" id="PTHR23354">
    <property type="entry name" value="NUCLEOLAR PROTEIN 7/ESTROGEN RECEPTOR COACTIVATOR-RELATED"/>
    <property type="match status" value="1"/>
</dbReference>
<dbReference type="AlphaFoldDB" id="A0A177AEF5"/>
<feature type="domain" description="TLDc" evidence="7">
    <location>
        <begin position="359"/>
        <end position="578"/>
    </location>
</feature>
<evidence type="ECO:0000256" key="6">
    <source>
        <dbReference type="SAM" id="MobiDB-lite"/>
    </source>
</evidence>
<feature type="compositionally biased region" description="Polar residues" evidence="6">
    <location>
        <begin position="511"/>
        <end position="521"/>
    </location>
</feature>
<keyword evidence="5" id="KW-0963">Cytoplasm</keyword>
<feature type="region of interest" description="Disordered" evidence="6">
    <location>
        <begin position="317"/>
        <end position="351"/>
    </location>
</feature>
<dbReference type="RefSeq" id="XP_024325780.1">
    <property type="nucleotide sequence ID" value="XM_024466976.1"/>
</dbReference>
<gene>
    <name evidence="8" type="primary">RTC5</name>
    <name evidence="8" type="ORF">VC83_03328</name>
</gene>
<comment type="similarity">
    <text evidence="3">Belongs to the RTC5 family.</text>
</comment>
<dbReference type="GO" id="GO:0005634">
    <property type="term" value="C:nucleus"/>
    <property type="evidence" value="ECO:0007669"/>
    <property type="project" value="TreeGrafter"/>
</dbReference>
<proteinExistence type="inferred from homology"/>
<dbReference type="Pfam" id="PF07534">
    <property type="entry name" value="TLD"/>
    <property type="match status" value="1"/>
</dbReference>
<dbReference type="SMART" id="SM00584">
    <property type="entry name" value="TLDc"/>
    <property type="match status" value="1"/>
</dbReference>
<accession>A0A177AEF5</accession>
<evidence type="ECO:0000313" key="8">
    <source>
        <dbReference type="EMBL" id="OAF60499.1"/>
    </source>
</evidence>
<dbReference type="GO" id="GO:0005737">
    <property type="term" value="C:cytoplasm"/>
    <property type="evidence" value="ECO:0007669"/>
    <property type="project" value="UniProtKB-SubCell"/>
</dbReference>
<feature type="compositionally biased region" description="Pro residues" evidence="6">
    <location>
        <begin position="341"/>
        <end position="350"/>
    </location>
</feature>
<evidence type="ECO:0000256" key="2">
    <source>
        <dbReference type="ARBA" id="ARBA00004496"/>
    </source>
</evidence>
<dbReference type="PROSITE" id="PS51886">
    <property type="entry name" value="TLDC"/>
    <property type="match status" value="1"/>
</dbReference>
<dbReference type="GeneID" id="36286405"/>
<evidence type="ECO:0000256" key="5">
    <source>
        <dbReference type="ARBA" id="ARBA00022490"/>
    </source>
</evidence>
<dbReference type="GO" id="GO:0006979">
    <property type="term" value="P:response to oxidative stress"/>
    <property type="evidence" value="ECO:0007669"/>
    <property type="project" value="TreeGrafter"/>
</dbReference>
<dbReference type="OrthoDB" id="289228at2759"/>
<comment type="function">
    <text evidence="1">May be involved in a process influencing telomere capping.</text>
</comment>
<feature type="region of interest" description="Disordered" evidence="6">
    <location>
        <begin position="500"/>
        <end position="523"/>
    </location>
</feature>
<dbReference type="EMBL" id="KV441391">
    <property type="protein sequence ID" value="OAF60499.1"/>
    <property type="molecule type" value="Genomic_DNA"/>
</dbReference>
<dbReference type="Proteomes" id="UP000077154">
    <property type="component" value="Unassembled WGS sequence"/>
</dbReference>
<reference evidence="8" key="1">
    <citation type="submission" date="2016-03" db="EMBL/GenBank/DDBJ databases">
        <title>Updated assembly of Pseudogymnoascus destructans, the fungus causing white-nose syndrome of bats.</title>
        <authorList>
            <person name="Palmer J.M."/>
            <person name="Drees K.P."/>
            <person name="Foster J.T."/>
            <person name="Lindner D.L."/>
        </authorList>
    </citation>
    <scope>NUCLEOTIDE SEQUENCE [LARGE SCALE GENOMIC DNA]</scope>
    <source>
        <strain evidence="8">20631-21</strain>
    </source>
</reference>
<comment type="subcellular location">
    <subcellularLocation>
        <location evidence="2">Cytoplasm</location>
    </subcellularLocation>
</comment>
<sequence length="633" mass="68986">MGQSQSQADTRPATAEELSKQLAQKFATRCFTPLELYSFRYVFRSLADTSDGIPYLKEDTLTRFLQVPDALGVAPVLFQMVSYLGAFPFSAGAPAVLGFEEMIVVVVMLTERYGKVLRAGGRGRNVLLYRSLTVFDRLDGKGGGDKGEEEGEKEVVEGEWEEVNGNAKAYVGFAVDQPANDEEGDDDDDGLALSALETLGANDVFKHSDAPLISHCSIPVDNFRKIIMLLLLIAPLESSQPFPDYSDRLSGNNLEQLRATADAILSALVNTESDTAIKFHAWNTVIPAFLPNLFNGFSALFSHFLFSKSLDLSKRKASSPITPPVSPPTSPPSSHTLRRPTTPPPPPPLIPTAVAEEAEILDLTLLSQLSFFLTPTTLFHRLRLLYSGGSTGFSMRSFETRVFNWRAPSLLLVSGSRLPAIPESSNERAFADSLPPKRLPDSTAANPNRLVFGAYIPQTWQQTYKTCLSDPGTILFQLAPTHTIHRSTFSDQLSFTHPPLSHPGIALGSPHPTSKSASGTANPAKLGPVSLHIDASFEFGVFTHDSRGGGAFEPALGPGGGDWQERFAIESLEVWGCGGEEEAEEQRRRWEWEEREGEARRRINFGKGDREADRALLEMAGIIGGGRSGGSMN</sequence>